<reference evidence="1 2" key="1">
    <citation type="journal article" date="2006" name="Genome Biol.">
        <title>The genome of Rhizobium leguminosarum has recognizable core and accessory components.</title>
        <authorList>
            <person name="Young J.W."/>
            <person name="Crossman L.C."/>
            <person name="Johnston A.W.B."/>
            <person name="Thomson N.R."/>
            <person name="Ghazoui Z.F."/>
            <person name="Hull K.H."/>
            <person name="Wexler M."/>
            <person name="Curson A.R.J."/>
            <person name="Todd J.D."/>
            <person name="Poole P.S."/>
            <person name="Mauchline T.H."/>
            <person name="East A.K."/>
            <person name="Quail M.A."/>
            <person name="Churcher C."/>
            <person name="Arrowsmith C."/>
            <person name="Cherevach A."/>
            <person name="Chillingworth T."/>
            <person name="Clarke K."/>
            <person name="Cronin A."/>
            <person name="Davis P."/>
            <person name="Fraser A."/>
            <person name="Hance Z."/>
            <person name="Hauser H."/>
            <person name="Jagels K."/>
            <person name="Moule S."/>
            <person name="Mungall K."/>
            <person name="Norbertczak H."/>
            <person name="Rabbinowitsch E."/>
            <person name="Sanders M."/>
            <person name="Simmonds M."/>
            <person name="Whitehead S."/>
            <person name="Parkhill J."/>
        </authorList>
    </citation>
    <scope>NUCLEOTIDE SEQUENCE [LARGE SCALE GENOMIC DNA]</scope>
    <source>
        <strain evidence="2">DSM 114642 / LMG 32736 / 3841</strain>
    </source>
</reference>
<gene>
    <name evidence="1" type="ordered locus">pRL70066</name>
</gene>
<evidence type="ECO:0000313" key="2">
    <source>
        <dbReference type="Proteomes" id="UP000006575"/>
    </source>
</evidence>
<geneLocation type="plasmid" evidence="1 2">
    <name>pRL7</name>
</geneLocation>
<keyword evidence="2" id="KW-1185">Reference proteome</keyword>
<dbReference type="EMBL" id="AM236081">
    <property type="protein sequence ID" value="CAK11595.1"/>
    <property type="molecule type" value="Genomic_DNA"/>
</dbReference>
<proteinExistence type="predicted"/>
<protein>
    <submittedName>
        <fullName evidence="1">Uncharacterized protein</fullName>
    </submittedName>
</protein>
<name>Q1M9V7_RHIJ3</name>
<dbReference type="Proteomes" id="UP000006575">
    <property type="component" value="Plasmid pRL7"/>
</dbReference>
<dbReference type="AlphaFoldDB" id="Q1M9V7"/>
<organism evidence="1 2">
    <name type="scientific">Rhizobium johnstonii (strain DSM 114642 / LMG 32736 / 3841)</name>
    <name type="common">Rhizobium leguminosarum bv. viciae</name>
    <dbReference type="NCBI Taxonomy" id="216596"/>
    <lineage>
        <taxon>Bacteria</taxon>
        <taxon>Pseudomonadati</taxon>
        <taxon>Pseudomonadota</taxon>
        <taxon>Alphaproteobacteria</taxon>
        <taxon>Hyphomicrobiales</taxon>
        <taxon>Rhizobiaceae</taxon>
        <taxon>Rhizobium/Agrobacterium group</taxon>
        <taxon>Rhizobium</taxon>
        <taxon>Rhizobium johnstonii</taxon>
    </lineage>
</organism>
<evidence type="ECO:0000313" key="1">
    <source>
        <dbReference type="EMBL" id="CAK11595.1"/>
    </source>
</evidence>
<accession>Q1M9V7</accession>
<dbReference type="KEGG" id="rle:pRL70066"/>
<dbReference type="HOGENOM" id="CLU_1453323_0_0_5"/>
<dbReference type="EnsemblBacteria" id="CAK11595">
    <property type="protein sequence ID" value="CAK11595"/>
    <property type="gene ID" value="pRL70066"/>
</dbReference>
<sequence>MPFIGPKRQQLDLSRFSKFGPIRKSTPLYINLILSSQTIKPPLPPSLLSPNTTSVLPLLVTMAAWDVPEAFLVPDCDELAAHLNAQRSAYAVANNIADVHSFKLIYLYTFNEHAIDCVQNRNFQGLPINRWTNTIRIPLFGPIGPWNWFLAVPLDWYTANATNDQTLHNAVGFPVVAWGPVLLSRT</sequence>
<keyword evidence="1" id="KW-0614">Plasmid</keyword>